<protein>
    <submittedName>
        <fullName evidence="1">Uncharacterized protein</fullName>
    </submittedName>
</protein>
<proteinExistence type="predicted"/>
<name>A0A0U2XP33_9FLAO</name>
<gene>
    <name evidence="1" type="ORF">AS202_02465</name>
</gene>
<evidence type="ECO:0000313" key="1">
    <source>
        <dbReference type="EMBL" id="ALU25089.1"/>
    </source>
</evidence>
<organism evidence="1 2">
    <name type="scientific">Myroides odoratimimus</name>
    <dbReference type="NCBI Taxonomy" id="76832"/>
    <lineage>
        <taxon>Bacteria</taxon>
        <taxon>Pseudomonadati</taxon>
        <taxon>Bacteroidota</taxon>
        <taxon>Flavobacteriia</taxon>
        <taxon>Flavobacteriales</taxon>
        <taxon>Flavobacteriaceae</taxon>
        <taxon>Myroides</taxon>
    </lineage>
</organism>
<sequence length="773" mass="90214">MKKKFGKRLLYASSLSLLLGAGVYSYGCADGWWSYSSVSSFTPEAFVDNSYKPLFFAPYEKFYDGAYMYNAGMYNEDIVKEWTQYLGNTVPADVVKECLVSNEFEIDTMYTIYSELRKGKKRSSIYDLDLKNKKVENFINFLNFAKTVEQYSAQEFEYWNYEQQVKEQLPTDYANKVQSFYEKMDKKDTFFANRMWFQVMKAKFYSADKSSVIAYFESTASSQPQNTLYYRAMSYVAGAYYELANFAKSNLLYATVFDREPSMRQVALYNFKPLDKAAITKIVENTEDRDVKAAIWSIMGYYDDLGESMKRAYEVNPKSPHIDYILTRWVNMQEQEVNVFAESSFKSRDEYFKAIKKKIDQNTLKWIKSVADKPQEVANPVLWKLAAGYMDIFQGEYKSATKQIEEASDYSKKGDKLLAEQIRLFALINTVSQVKKLDKSTEEKLLPELKWVYTDLVKNDYSDPFRYEYAAGWIRQFLSATYKEQGNAIMAEILNSQGVAFYKDKKQSSAMESFLLKTNHSEIEKLFTSLYQYNLSDIYESRAIHLFYEDKIDEAIVEMKKAEPIKRKNTYDDEYTVFMYNTATLLGNPFNGKIKDCNDCDHAAKQTTVYTKLSFLEKLRDMKANIANGTDVFSNALLVGNAYYNATYFGNARVLYYNSIWDEYGSNSIGMENKSSILNMNNARKYYAIAKQHATTKEEKAKLAYFDAKLERNEFYVQTYHNKDYYMGAWGDDVMFKKWNGFSELAAKYSDTKYYQEVIKECGYFRKYLGLNY</sequence>
<evidence type="ECO:0000313" key="2">
    <source>
        <dbReference type="Proteomes" id="UP000069030"/>
    </source>
</evidence>
<dbReference type="EMBL" id="CP013690">
    <property type="protein sequence ID" value="ALU25089.1"/>
    <property type="molecule type" value="Genomic_DNA"/>
</dbReference>
<dbReference type="AlphaFoldDB" id="A0A0U2XP33"/>
<dbReference type="eggNOG" id="ENOG502Z8ZF">
    <property type="taxonomic scope" value="Bacteria"/>
</dbReference>
<accession>A0A0U2XP33</accession>
<dbReference type="Proteomes" id="UP000069030">
    <property type="component" value="Chromosome"/>
</dbReference>
<dbReference type="KEGG" id="mod:AS202_02465"/>
<reference evidence="1 2" key="1">
    <citation type="journal article" date="2016" name="J. Zhejiang Univ. Sci. B">
        <title>Antibiotic resistance mechanisms of Myroides sp.</title>
        <authorList>
            <person name="Hu S."/>
            <person name="Yuan S."/>
            <person name="Qu H."/>
            <person name="Jiang T."/>
            <person name="Zhou Y."/>
            <person name="Wang M."/>
            <person name="Ming D."/>
        </authorList>
    </citation>
    <scope>NUCLEOTIDE SEQUENCE [LARGE SCALE GENOMIC DNA]</scope>
    <source>
        <strain evidence="1 2">PR63039</strain>
    </source>
</reference>
<dbReference type="RefSeq" id="WP_006259508.1">
    <property type="nucleotide sequence ID" value="NZ_BCMQ01000021.1"/>
</dbReference>